<keyword evidence="2 6" id="KW-0699">rRNA-binding</keyword>
<accession>A0A7V3N4E1</accession>
<dbReference type="NCBIfam" id="NF004363">
    <property type="entry name" value="PRK05738.2-4"/>
    <property type="match status" value="1"/>
</dbReference>
<keyword evidence="3 6" id="KW-0694">RNA-binding</keyword>
<dbReference type="PROSITE" id="PS00050">
    <property type="entry name" value="RIBOSOMAL_L23"/>
    <property type="match status" value="1"/>
</dbReference>
<protein>
    <recommendedName>
        <fullName evidence="6">Large ribosomal subunit protein uL23</fullName>
    </recommendedName>
</protein>
<dbReference type="EMBL" id="DTGG01000075">
    <property type="protein sequence ID" value="HFZ08936.1"/>
    <property type="molecule type" value="Genomic_DNA"/>
</dbReference>
<dbReference type="InterPro" id="IPR013025">
    <property type="entry name" value="Ribosomal_uL23-like"/>
</dbReference>
<sequence>MKSVIIEPIVTEKAVNLSSVNKYIFKVDKKATKSGIKKEIVKIFKVKVDDVNIINQRGKQKRRGRILGHTVPFKKAIVTLKKGEKIKELEVK</sequence>
<dbReference type="Gene3D" id="3.30.70.330">
    <property type="match status" value="1"/>
</dbReference>
<dbReference type="GO" id="GO:0006412">
    <property type="term" value="P:translation"/>
    <property type="evidence" value="ECO:0007669"/>
    <property type="project" value="UniProtKB-UniRule"/>
</dbReference>
<dbReference type="InterPro" id="IPR012678">
    <property type="entry name" value="Ribosomal_uL23/eL15/eS24_sf"/>
</dbReference>
<evidence type="ECO:0000313" key="8">
    <source>
        <dbReference type="EMBL" id="HFZ08936.1"/>
    </source>
</evidence>
<dbReference type="GO" id="GO:0005840">
    <property type="term" value="C:ribosome"/>
    <property type="evidence" value="ECO:0007669"/>
    <property type="project" value="UniProtKB-KW"/>
</dbReference>
<comment type="similarity">
    <text evidence="1 6 7">Belongs to the universal ribosomal protein uL23 family.</text>
</comment>
<dbReference type="GO" id="GO:1990904">
    <property type="term" value="C:ribonucleoprotein complex"/>
    <property type="evidence" value="ECO:0007669"/>
    <property type="project" value="UniProtKB-KW"/>
</dbReference>
<evidence type="ECO:0000256" key="4">
    <source>
        <dbReference type="ARBA" id="ARBA00022980"/>
    </source>
</evidence>
<name>A0A7V3N4E1_UNCC3</name>
<dbReference type="AlphaFoldDB" id="A0A7V3N4E1"/>
<comment type="caution">
    <text evidence="8">The sequence shown here is derived from an EMBL/GenBank/DDBJ whole genome shotgun (WGS) entry which is preliminary data.</text>
</comment>
<comment type="function">
    <text evidence="6">One of the early assembly proteins it binds 23S rRNA. One of the proteins that surrounds the polypeptide exit tunnel on the outside of the ribosome. Forms the main docking site for trigger factor binding to the ribosome.</text>
</comment>
<organism evidence="8">
    <name type="scientific">candidate division CPR3 bacterium</name>
    <dbReference type="NCBI Taxonomy" id="2268181"/>
    <lineage>
        <taxon>Bacteria</taxon>
        <taxon>Bacteria division CPR3</taxon>
    </lineage>
</organism>
<evidence type="ECO:0000256" key="2">
    <source>
        <dbReference type="ARBA" id="ARBA00022730"/>
    </source>
</evidence>
<evidence type="ECO:0000256" key="5">
    <source>
        <dbReference type="ARBA" id="ARBA00023274"/>
    </source>
</evidence>
<evidence type="ECO:0000256" key="6">
    <source>
        <dbReference type="HAMAP-Rule" id="MF_01369"/>
    </source>
</evidence>
<dbReference type="Pfam" id="PF00276">
    <property type="entry name" value="Ribosomal_L23"/>
    <property type="match status" value="1"/>
</dbReference>
<gene>
    <name evidence="6" type="primary">rplW</name>
    <name evidence="8" type="ORF">ENV41_02245</name>
</gene>
<evidence type="ECO:0000256" key="7">
    <source>
        <dbReference type="RuleBase" id="RU003934"/>
    </source>
</evidence>
<dbReference type="InterPro" id="IPR012677">
    <property type="entry name" value="Nucleotide-bd_a/b_plait_sf"/>
</dbReference>
<dbReference type="InterPro" id="IPR001014">
    <property type="entry name" value="Ribosomal_uL23_CS"/>
</dbReference>
<dbReference type="GO" id="GO:0019843">
    <property type="term" value="F:rRNA binding"/>
    <property type="evidence" value="ECO:0007669"/>
    <property type="project" value="UniProtKB-UniRule"/>
</dbReference>
<dbReference type="HAMAP" id="MF_01369_B">
    <property type="entry name" value="Ribosomal_uL23_B"/>
    <property type="match status" value="1"/>
</dbReference>
<keyword evidence="4 6" id="KW-0689">Ribosomal protein</keyword>
<comment type="subunit">
    <text evidence="6">Part of the 50S ribosomal subunit. Contacts protein L29, and trigger factor when it is bound to the ribosome.</text>
</comment>
<dbReference type="SUPFAM" id="SSF54189">
    <property type="entry name" value="Ribosomal proteins S24e, L23 and L15e"/>
    <property type="match status" value="1"/>
</dbReference>
<proteinExistence type="inferred from homology"/>
<evidence type="ECO:0000256" key="3">
    <source>
        <dbReference type="ARBA" id="ARBA00022884"/>
    </source>
</evidence>
<reference evidence="8" key="1">
    <citation type="journal article" date="2020" name="mSystems">
        <title>Genome- and Community-Level Interaction Insights into Carbon Utilization and Element Cycling Functions of Hydrothermarchaeota in Hydrothermal Sediment.</title>
        <authorList>
            <person name="Zhou Z."/>
            <person name="Liu Y."/>
            <person name="Xu W."/>
            <person name="Pan J."/>
            <person name="Luo Z.H."/>
            <person name="Li M."/>
        </authorList>
    </citation>
    <scope>NUCLEOTIDE SEQUENCE [LARGE SCALE GENOMIC DNA]</scope>
    <source>
        <strain evidence="8">SpSt-757</strain>
    </source>
</reference>
<keyword evidence="5 6" id="KW-0687">Ribonucleoprotein</keyword>
<evidence type="ECO:0000256" key="1">
    <source>
        <dbReference type="ARBA" id="ARBA00006700"/>
    </source>
</evidence>
<dbReference type="GO" id="GO:0003735">
    <property type="term" value="F:structural constituent of ribosome"/>
    <property type="evidence" value="ECO:0007669"/>
    <property type="project" value="InterPro"/>
</dbReference>